<gene>
    <name evidence="11" type="ORF">HNR42_001489</name>
</gene>
<dbReference type="InterPro" id="IPR049278">
    <property type="entry name" value="MS_channel_C"/>
</dbReference>
<proteinExistence type="inferred from homology"/>
<protein>
    <submittedName>
        <fullName evidence="11">Small conductance mechanosensitive channel</fullName>
    </submittedName>
</protein>
<dbReference type="GO" id="GO:0005886">
    <property type="term" value="C:plasma membrane"/>
    <property type="evidence" value="ECO:0007669"/>
    <property type="project" value="UniProtKB-SubCell"/>
</dbReference>
<dbReference type="Gene3D" id="3.30.70.100">
    <property type="match status" value="1"/>
</dbReference>
<dbReference type="SUPFAM" id="SSF50182">
    <property type="entry name" value="Sm-like ribonucleoproteins"/>
    <property type="match status" value="1"/>
</dbReference>
<dbReference type="EMBL" id="JACHHG010000004">
    <property type="protein sequence ID" value="MBB6098066.1"/>
    <property type="molecule type" value="Genomic_DNA"/>
</dbReference>
<dbReference type="PANTHER" id="PTHR30221:SF1">
    <property type="entry name" value="SMALL-CONDUCTANCE MECHANOSENSITIVE CHANNEL"/>
    <property type="match status" value="1"/>
</dbReference>
<feature type="transmembrane region" description="Helical" evidence="7">
    <location>
        <begin position="103"/>
        <end position="124"/>
    </location>
</feature>
<keyword evidence="3" id="KW-1003">Cell membrane</keyword>
<evidence type="ECO:0000256" key="6">
    <source>
        <dbReference type="ARBA" id="ARBA00023136"/>
    </source>
</evidence>
<dbReference type="PANTHER" id="PTHR30221">
    <property type="entry name" value="SMALL-CONDUCTANCE MECHANOSENSITIVE CHANNEL"/>
    <property type="match status" value="1"/>
</dbReference>
<feature type="transmembrane region" description="Helical" evidence="7">
    <location>
        <begin position="170"/>
        <end position="198"/>
    </location>
</feature>
<dbReference type="InterPro" id="IPR049142">
    <property type="entry name" value="MS_channel_1st"/>
</dbReference>
<evidence type="ECO:0000259" key="9">
    <source>
        <dbReference type="Pfam" id="PF21082"/>
    </source>
</evidence>
<comment type="similarity">
    <text evidence="2">Belongs to the MscS (TC 1.A.23) family.</text>
</comment>
<dbReference type="InterPro" id="IPR045275">
    <property type="entry name" value="MscS_archaea/bacteria_type"/>
</dbReference>
<dbReference type="RefSeq" id="WP_183986100.1">
    <property type="nucleotide sequence ID" value="NZ_JACHHG010000004.1"/>
</dbReference>
<feature type="transmembrane region" description="Helical" evidence="7">
    <location>
        <begin position="136"/>
        <end position="158"/>
    </location>
</feature>
<sequence length="374" mass="41075">MSLTPPGLAAFVDVVRSTWNELRVAVVTWAPEVLLSVLLALVYLALFALLRRVAFALVTRFSQELRHVLEPSLHVGLRLGYWMLTLVSVTALFPALQGYGRPIFRVFLILCLLYVVWFALRRVLEASFGRWHLDASLVLLGTNVARVLVVALGLYLVFQQFGIDLLPLLGGLGVAGIALGFAAQDILGNLIAGVTLLLDRPFRIGDWIRVEAWEGQVVRITLRTTRIRTRDNSFVSIPNSKIANNDVANLSEGGPLRVSDTLGVAYATDLDQARQVLLGALAQTQGVLADPPPRVAVDALADSSVNLKLIYWIAQERIAKRPQVQSRVREAAKRALDAAGISIPFPQRVLHLESAAGLEAFLRPEPKSSDQTER</sequence>
<keyword evidence="5 7" id="KW-1133">Transmembrane helix</keyword>
<name>A0A841HYW2_9DEIO</name>
<keyword evidence="6 7" id="KW-0472">Membrane</keyword>
<dbReference type="Pfam" id="PF21082">
    <property type="entry name" value="MS_channel_3rd"/>
    <property type="match status" value="1"/>
</dbReference>
<dbReference type="SUPFAM" id="SSF82861">
    <property type="entry name" value="Mechanosensitive channel protein MscS (YggB), transmembrane region"/>
    <property type="match status" value="1"/>
</dbReference>
<dbReference type="InterPro" id="IPR010920">
    <property type="entry name" value="LSM_dom_sf"/>
</dbReference>
<feature type="transmembrane region" description="Helical" evidence="7">
    <location>
        <begin position="79"/>
        <end position="97"/>
    </location>
</feature>
<dbReference type="Proteomes" id="UP000569951">
    <property type="component" value="Unassembled WGS sequence"/>
</dbReference>
<dbReference type="InterPro" id="IPR011014">
    <property type="entry name" value="MscS_channel_TM-2"/>
</dbReference>
<dbReference type="GO" id="GO:0008381">
    <property type="term" value="F:mechanosensitive monoatomic ion channel activity"/>
    <property type="evidence" value="ECO:0007669"/>
    <property type="project" value="InterPro"/>
</dbReference>
<keyword evidence="4 7" id="KW-0812">Transmembrane</keyword>
<dbReference type="InterPro" id="IPR006685">
    <property type="entry name" value="MscS_channel_2nd"/>
</dbReference>
<evidence type="ECO:0000256" key="2">
    <source>
        <dbReference type="ARBA" id="ARBA00008017"/>
    </source>
</evidence>
<organism evidence="11 12">
    <name type="scientific">Deinobacterium chartae</name>
    <dbReference type="NCBI Taxonomy" id="521158"/>
    <lineage>
        <taxon>Bacteria</taxon>
        <taxon>Thermotogati</taxon>
        <taxon>Deinococcota</taxon>
        <taxon>Deinococci</taxon>
        <taxon>Deinococcales</taxon>
        <taxon>Deinococcaceae</taxon>
        <taxon>Deinobacterium</taxon>
    </lineage>
</organism>
<evidence type="ECO:0000256" key="3">
    <source>
        <dbReference type="ARBA" id="ARBA00022475"/>
    </source>
</evidence>
<dbReference type="Pfam" id="PF00924">
    <property type="entry name" value="MS_channel_2nd"/>
    <property type="match status" value="1"/>
</dbReference>
<keyword evidence="12" id="KW-1185">Reference proteome</keyword>
<evidence type="ECO:0000256" key="7">
    <source>
        <dbReference type="SAM" id="Phobius"/>
    </source>
</evidence>
<dbReference type="InterPro" id="IPR011066">
    <property type="entry name" value="MscS_channel_C_sf"/>
</dbReference>
<evidence type="ECO:0000313" key="11">
    <source>
        <dbReference type="EMBL" id="MBB6098066.1"/>
    </source>
</evidence>
<dbReference type="InterPro" id="IPR023408">
    <property type="entry name" value="MscS_beta-dom_sf"/>
</dbReference>
<comment type="subcellular location">
    <subcellularLocation>
        <location evidence="1">Cell membrane</location>
        <topology evidence="1">Multi-pass membrane protein</topology>
    </subcellularLocation>
</comment>
<comment type="caution">
    <text evidence="11">The sequence shown here is derived from an EMBL/GenBank/DDBJ whole genome shotgun (WGS) entry which is preliminary data.</text>
</comment>
<dbReference type="Pfam" id="PF21088">
    <property type="entry name" value="MS_channel_1st"/>
    <property type="match status" value="1"/>
</dbReference>
<reference evidence="11 12" key="1">
    <citation type="submission" date="2020-08" db="EMBL/GenBank/DDBJ databases">
        <title>Genomic Encyclopedia of Type Strains, Phase IV (KMG-IV): sequencing the most valuable type-strain genomes for metagenomic binning, comparative biology and taxonomic classification.</title>
        <authorList>
            <person name="Goeker M."/>
        </authorList>
    </citation>
    <scope>NUCLEOTIDE SEQUENCE [LARGE SCALE GENOMIC DNA]</scope>
    <source>
        <strain evidence="11 12">DSM 21458</strain>
    </source>
</reference>
<evidence type="ECO:0000313" key="12">
    <source>
        <dbReference type="Proteomes" id="UP000569951"/>
    </source>
</evidence>
<dbReference type="SUPFAM" id="SSF82689">
    <property type="entry name" value="Mechanosensitive channel protein MscS (YggB), C-terminal domain"/>
    <property type="match status" value="1"/>
</dbReference>
<evidence type="ECO:0000256" key="4">
    <source>
        <dbReference type="ARBA" id="ARBA00022692"/>
    </source>
</evidence>
<dbReference type="AlphaFoldDB" id="A0A841HYW2"/>
<feature type="domain" description="Mechanosensitive ion channel transmembrane helices 2/3" evidence="10">
    <location>
        <begin position="143"/>
        <end position="184"/>
    </location>
</feature>
<evidence type="ECO:0000259" key="10">
    <source>
        <dbReference type="Pfam" id="PF21088"/>
    </source>
</evidence>
<dbReference type="Gene3D" id="2.30.30.60">
    <property type="match status" value="1"/>
</dbReference>
<feature type="domain" description="Mechanosensitive ion channel MscS" evidence="8">
    <location>
        <begin position="185"/>
        <end position="251"/>
    </location>
</feature>
<evidence type="ECO:0000256" key="1">
    <source>
        <dbReference type="ARBA" id="ARBA00004651"/>
    </source>
</evidence>
<feature type="transmembrane region" description="Helical" evidence="7">
    <location>
        <begin position="33"/>
        <end position="58"/>
    </location>
</feature>
<evidence type="ECO:0000259" key="8">
    <source>
        <dbReference type="Pfam" id="PF00924"/>
    </source>
</evidence>
<evidence type="ECO:0000256" key="5">
    <source>
        <dbReference type="ARBA" id="ARBA00022989"/>
    </source>
</evidence>
<feature type="domain" description="Mechanosensitive ion channel MscS C-terminal" evidence="9">
    <location>
        <begin position="262"/>
        <end position="343"/>
    </location>
</feature>
<accession>A0A841HYW2</accession>
<dbReference type="Gene3D" id="1.10.287.1260">
    <property type="match status" value="1"/>
</dbReference>